<reference evidence="3" key="1">
    <citation type="journal article" date="2019" name="Int. J. Syst. Evol. Microbiol.">
        <title>The Global Catalogue of Microorganisms (GCM) 10K type strain sequencing project: providing services to taxonomists for standard genome sequencing and annotation.</title>
        <authorList>
            <consortium name="The Broad Institute Genomics Platform"/>
            <consortium name="The Broad Institute Genome Sequencing Center for Infectious Disease"/>
            <person name="Wu L."/>
            <person name="Ma J."/>
        </authorList>
    </citation>
    <scope>NUCLEOTIDE SEQUENCE [LARGE SCALE GENOMIC DNA]</scope>
    <source>
        <strain evidence="3">JCM 31920</strain>
    </source>
</reference>
<dbReference type="Gene3D" id="3.40.50.720">
    <property type="entry name" value="NAD(P)-binding Rossmann-like Domain"/>
    <property type="match status" value="1"/>
</dbReference>
<accession>A0ABP8M274</accession>
<dbReference type="Proteomes" id="UP001501508">
    <property type="component" value="Unassembled WGS sequence"/>
</dbReference>
<protein>
    <submittedName>
        <fullName evidence="2">NAD(P)-dependent oxidoreductase</fullName>
    </submittedName>
</protein>
<keyword evidence="3" id="KW-1185">Reference proteome</keyword>
<feature type="domain" description="NAD-dependent epimerase/dehydratase" evidence="1">
    <location>
        <begin position="5"/>
        <end position="219"/>
    </location>
</feature>
<dbReference type="RefSeq" id="WP_345030808.1">
    <property type="nucleotide sequence ID" value="NZ_BAABEY010000029.1"/>
</dbReference>
<evidence type="ECO:0000313" key="2">
    <source>
        <dbReference type="EMBL" id="GAA4443072.1"/>
    </source>
</evidence>
<proteinExistence type="predicted"/>
<evidence type="ECO:0000313" key="3">
    <source>
        <dbReference type="Proteomes" id="UP001501508"/>
    </source>
</evidence>
<dbReference type="PANTHER" id="PTHR43245:SF58">
    <property type="entry name" value="BLL5923 PROTEIN"/>
    <property type="match status" value="1"/>
</dbReference>
<organism evidence="2 3">
    <name type="scientific">Ravibacter arvi</name>
    <dbReference type="NCBI Taxonomy" id="2051041"/>
    <lineage>
        <taxon>Bacteria</taxon>
        <taxon>Pseudomonadati</taxon>
        <taxon>Bacteroidota</taxon>
        <taxon>Cytophagia</taxon>
        <taxon>Cytophagales</taxon>
        <taxon>Spirosomataceae</taxon>
        <taxon>Ravibacter</taxon>
    </lineage>
</organism>
<dbReference type="SUPFAM" id="SSF51735">
    <property type="entry name" value="NAD(P)-binding Rossmann-fold domains"/>
    <property type="match status" value="1"/>
</dbReference>
<gene>
    <name evidence="2" type="ORF">GCM10023091_30880</name>
</gene>
<dbReference type="InterPro" id="IPR001509">
    <property type="entry name" value="Epimerase_deHydtase"/>
</dbReference>
<dbReference type="Pfam" id="PF01370">
    <property type="entry name" value="Epimerase"/>
    <property type="match status" value="1"/>
</dbReference>
<name>A0ABP8M274_9BACT</name>
<dbReference type="PANTHER" id="PTHR43245">
    <property type="entry name" value="BIFUNCTIONAL POLYMYXIN RESISTANCE PROTEIN ARNA"/>
    <property type="match status" value="1"/>
</dbReference>
<dbReference type="EMBL" id="BAABEY010000029">
    <property type="protein sequence ID" value="GAA4443072.1"/>
    <property type="molecule type" value="Genomic_DNA"/>
</dbReference>
<comment type="caution">
    <text evidence="2">The sequence shown here is derived from an EMBL/GenBank/DDBJ whole genome shotgun (WGS) entry which is preliminary data.</text>
</comment>
<dbReference type="InterPro" id="IPR050177">
    <property type="entry name" value="Lipid_A_modif_metabolic_enz"/>
</dbReference>
<evidence type="ECO:0000259" key="1">
    <source>
        <dbReference type="Pfam" id="PF01370"/>
    </source>
</evidence>
<dbReference type="InterPro" id="IPR036291">
    <property type="entry name" value="NAD(P)-bd_dom_sf"/>
</dbReference>
<sequence length="331" mass="36887">MKEKVLITGANGFIGSHLTEACLQKGFEVHAAVRKNSSMELFRSLVTPADSLKIVYPVYADREELADLFKRERYTYIVHNAGITKTRQQETYNHINAELTKNLGAAVVNAGIDLRRFVLISSLAALGPVSYAGQGDRPRPVTGYGRSKLLAETYLRAIKGLPVTVIRPTAVYGPGEKDLLIVFRLLAGGWDLSMGRKPQKLSFVYVQDLVSAILLAMKEQPGNWASFDISDGAMYERYALSDAFVRSSRVKTRRLHVPTQLVKALALLNEGLSSVSGRYPALNGDKVKELTAENWYCDITPARIGLGYDPQFSLDKGMDETVRWYRAHKWL</sequence>